<proteinExistence type="predicted"/>
<evidence type="ECO:0000256" key="3">
    <source>
        <dbReference type="ARBA" id="ARBA00023163"/>
    </source>
</evidence>
<dbReference type="PANTHER" id="PTHR30055">
    <property type="entry name" value="HTH-TYPE TRANSCRIPTIONAL REGULATOR RUTR"/>
    <property type="match status" value="1"/>
</dbReference>
<dbReference type="Gene3D" id="1.10.357.10">
    <property type="entry name" value="Tetracycline Repressor, domain 2"/>
    <property type="match status" value="1"/>
</dbReference>
<dbReference type="InterPro" id="IPR009057">
    <property type="entry name" value="Homeodomain-like_sf"/>
</dbReference>
<dbReference type="RefSeq" id="WP_254287700.1">
    <property type="nucleotide sequence ID" value="NZ_JAMLDY010000002.1"/>
</dbReference>
<dbReference type="InterPro" id="IPR001647">
    <property type="entry name" value="HTH_TetR"/>
</dbReference>
<name>A0A9X2HQR3_9SPHN</name>
<accession>A0A9X2HQR3</accession>
<dbReference type="GO" id="GO:0000976">
    <property type="term" value="F:transcription cis-regulatory region binding"/>
    <property type="evidence" value="ECO:0007669"/>
    <property type="project" value="TreeGrafter"/>
</dbReference>
<dbReference type="InterPro" id="IPR050109">
    <property type="entry name" value="HTH-type_TetR-like_transc_reg"/>
</dbReference>
<dbReference type="SUPFAM" id="SSF46689">
    <property type="entry name" value="Homeodomain-like"/>
    <property type="match status" value="1"/>
</dbReference>
<evidence type="ECO:0000256" key="2">
    <source>
        <dbReference type="ARBA" id="ARBA00023125"/>
    </source>
</evidence>
<keyword evidence="2" id="KW-0238">DNA-binding</keyword>
<dbReference type="Proteomes" id="UP001139486">
    <property type="component" value="Unassembled WGS sequence"/>
</dbReference>
<evidence type="ECO:0000313" key="5">
    <source>
        <dbReference type="EMBL" id="MCP3733694.1"/>
    </source>
</evidence>
<dbReference type="AlphaFoldDB" id="A0A9X2HQR3"/>
<dbReference type="Pfam" id="PF00440">
    <property type="entry name" value="TetR_N"/>
    <property type="match status" value="1"/>
</dbReference>
<evidence type="ECO:0000256" key="1">
    <source>
        <dbReference type="ARBA" id="ARBA00023015"/>
    </source>
</evidence>
<feature type="domain" description="HTH tetR-type" evidence="4">
    <location>
        <begin position="21"/>
        <end position="57"/>
    </location>
</feature>
<keyword evidence="1" id="KW-0805">Transcription regulation</keyword>
<keyword evidence="6" id="KW-1185">Reference proteome</keyword>
<organism evidence="5 6">
    <name type="scientific">Sphingomonas liriopis</name>
    <dbReference type="NCBI Taxonomy" id="2949094"/>
    <lineage>
        <taxon>Bacteria</taxon>
        <taxon>Pseudomonadati</taxon>
        <taxon>Pseudomonadota</taxon>
        <taxon>Alphaproteobacteria</taxon>
        <taxon>Sphingomonadales</taxon>
        <taxon>Sphingomonadaceae</taxon>
        <taxon>Sphingomonas</taxon>
    </lineage>
</organism>
<reference evidence="5" key="1">
    <citation type="submission" date="2022-05" db="EMBL/GenBank/DDBJ databases">
        <title>Sphingomonas sp. strain RP10 Genome sequencing and assembly.</title>
        <authorList>
            <person name="Kim I."/>
        </authorList>
    </citation>
    <scope>NUCLEOTIDE SEQUENCE</scope>
    <source>
        <strain evidence="5">RP10</strain>
    </source>
</reference>
<dbReference type="PANTHER" id="PTHR30055:SF234">
    <property type="entry name" value="HTH-TYPE TRANSCRIPTIONAL REGULATOR BETI"/>
    <property type="match status" value="1"/>
</dbReference>
<dbReference type="GO" id="GO:0003700">
    <property type="term" value="F:DNA-binding transcription factor activity"/>
    <property type="evidence" value="ECO:0007669"/>
    <property type="project" value="TreeGrafter"/>
</dbReference>
<gene>
    <name evidence="5" type="ORF">M9979_02205</name>
</gene>
<evidence type="ECO:0000259" key="4">
    <source>
        <dbReference type="Pfam" id="PF00440"/>
    </source>
</evidence>
<sequence length="211" mass="23162">MVGAATDTIARSADLNPRDWLEAGQSLLRRGGLRALKLRPLAAELRVSTGSFYHHFGDFDEYQGRLAEDFAGAQIADLLGAIAQAEPDPVARIRLLAQVVRRRGLSRLSIAMRAWAESDPRARLAVERHDEQVLGFLASCLQAAGFTRHDAMVRSYALMTLGLSKVHAPELDRATLMEEMIVLLCHPTDTTAATAAEQERPCRREATTISS</sequence>
<dbReference type="EMBL" id="JAMLDY010000002">
    <property type="protein sequence ID" value="MCP3733694.1"/>
    <property type="molecule type" value="Genomic_DNA"/>
</dbReference>
<comment type="caution">
    <text evidence="5">The sequence shown here is derived from an EMBL/GenBank/DDBJ whole genome shotgun (WGS) entry which is preliminary data.</text>
</comment>
<evidence type="ECO:0000313" key="6">
    <source>
        <dbReference type="Proteomes" id="UP001139486"/>
    </source>
</evidence>
<keyword evidence="3" id="KW-0804">Transcription</keyword>
<protein>
    <submittedName>
        <fullName evidence="5">TetR/AcrR family transcriptional regulator</fullName>
    </submittedName>
</protein>